<dbReference type="EMBL" id="LWAJ01000031">
    <property type="protein sequence ID" value="KZL51264.1"/>
    <property type="molecule type" value="Genomic_DNA"/>
</dbReference>
<reference evidence="2 3" key="1">
    <citation type="submission" date="2016-04" db="EMBL/GenBank/DDBJ databases">
        <title>Draft Genome Assembly of the Bloom-forming Cyanobacterium Nodularia spumigena Strain CENA596 in Shrimp Production Ponds.</title>
        <authorList>
            <person name="Popin R.V."/>
            <person name="Rigonato J."/>
            <person name="Abreu V.A."/>
            <person name="Andreote A.P."/>
            <person name="Silveira S.B."/>
            <person name="Odebrecht C."/>
            <person name="Fiore M.F."/>
        </authorList>
    </citation>
    <scope>NUCLEOTIDE SEQUENCE [LARGE SCALE GENOMIC DNA]</scope>
    <source>
        <strain evidence="2 3">CENA596</strain>
    </source>
</reference>
<organism evidence="2 3">
    <name type="scientific">Nodularia spumigena CENA596</name>
    <dbReference type="NCBI Taxonomy" id="1819295"/>
    <lineage>
        <taxon>Bacteria</taxon>
        <taxon>Bacillati</taxon>
        <taxon>Cyanobacteriota</taxon>
        <taxon>Cyanophyceae</taxon>
        <taxon>Nostocales</taxon>
        <taxon>Nodulariaceae</taxon>
        <taxon>Nodularia</taxon>
    </lineage>
</organism>
<gene>
    <name evidence="2" type="ORF">A2T98_03090</name>
</gene>
<evidence type="ECO:0000313" key="3">
    <source>
        <dbReference type="Proteomes" id="UP000076555"/>
    </source>
</evidence>
<name>A0A161XQG7_NODSP</name>
<evidence type="ECO:0000256" key="1">
    <source>
        <dbReference type="SAM" id="MobiDB-lite"/>
    </source>
</evidence>
<comment type="caution">
    <text evidence="2">The sequence shown here is derived from an EMBL/GenBank/DDBJ whole genome shotgun (WGS) entry which is preliminary data.</text>
</comment>
<dbReference type="NCBIfam" id="TIGR04447">
    <property type="entry name" value="PatC_TenC_TruC"/>
    <property type="match status" value="1"/>
</dbReference>
<sequence>MYVLGIIKIMSKQKKTAANSSQSEPQAPAEIERKLLSTGLEDYGFWSQEMARQKAAQTEPDKPFRRGRIWC</sequence>
<evidence type="ECO:0000313" key="2">
    <source>
        <dbReference type="EMBL" id="KZL51264.1"/>
    </source>
</evidence>
<protein>
    <submittedName>
        <fullName evidence="2">Anacyclamide synthesis protein AcyC</fullName>
    </submittedName>
</protein>
<dbReference type="OrthoDB" id="495814at2"/>
<dbReference type="InterPro" id="IPR031035">
    <property type="entry name" value="PatC_TenC_TruC"/>
</dbReference>
<proteinExistence type="predicted"/>
<dbReference type="Proteomes" id="UP000076555">
    <property type="component" value="Unassembled WGS sequence"/>
</dbReference>
<accession>A0A161XQG7</accession>
<dbReference type="AlphaFoldDB" id="A0A161XQG7"/>
<feature type="region of interest" description="Disordered" evidence="1">
    <location>
        <begin position="51"/>
        <end position="71"/>
    </location>
</feature>